<name>A0A1G1YTF4_9BACT</name>
<comment type="caution">
    <text evidence="1">The sequence shown here is derived from an EMBL/GenBank/DDBJ whole genome shotgun (WGS) entry which is preliminary data.</text>
</comment>
<sequence length="155" mass="16491">MITKIIVGVVALGVLVTGMIYFSRPAVAPTNGESVTDMGSVSASMPVPGNADVEEHIVQVQEDIKETVVEMTSAGFSPSAVTVKKGTIVTFINKDSRLRWPASATHPQHTCYPGFDSRPGVEPGQSFTFTANEAKTCGFHDHLNIGLRGTLTVTE</sequence>
<gene>
    <name evidence="1" type="ORF">A3A24_03645</name>
</gene>
<evidence type="ECO:0008006" key="3">
    <source>
        <dbReference type="Google" id="ProtNLM"/>
    </source>
</evidence>
<dbReference type="Proteomes" id="UP000176512">
    <property type="component" value="Unassembled WGS sequence"/>
</dbReference>
<dbReference type="SUPFAM" id="SSF49503">
    <property type="entry name" value="Cupredoxins"/>
    <property type="match status" value="1"/>
</dbReference>
<reference evidence="1 2" key="1">
    <citation type="journal article" date="2016" name="Nat. Commun.">
        <title>Thousands of microbial genomes shed light on interconnected biogeochemical processes in an aquifer system.</title>
        <authorList>
            <person name="Anantharaman K."/>
            <person name="Brown C.T."/>
            <person name="Hug L.A."/>
            <person name="Sharon I."/>
            <person name="Castelle C.J."/>
            <person name="Probst A.J."/>
            <person name="Thomas B.C."/>
            <person name="Singh A."/>
            <person name="Wilkins M.J."/>
            <person name="Karaoz U."/>
            <person name="Brodie E.L."/>
            <person name="Williams K.H."/>
            <person name="Hubbard S.S."/>
            <person name="Banfield J.F."/>
        </authorList>
    </citation>
    <scope>NUCLEOTIDE SEQUENCE [LARGE SCALE GENOMIC DNA]</scope>
</reference>
<accession>A0A1G1YTF4</accession>
<evidence type="ECO:0000313" key="1">
    <source>
        <dbReference type="EMBL" id="OGY55046.1"/>
    </source>
</evidence>
<protein>
    <recommendedName>
        <fullName evidence="3">EfeO-type cupredoxin-like domain-containing protein</fullName>
    </recommendedName>
</protein>
<dbReference type="InterPro" id="IPR008972">
    <property type="entry name" value="Cupredoxin"/>
</dbReference>
<dbReference type="AlphaFoldDB" id="A0A1G1YTF4"/>
<proteinExistence type="predicted"/>
<evidence type="ECO:0000313" key="2">
    <source>
        <dbReference type="Proteomes" id="UP000176512"/>
    </source>
</evidence>
<organism evidence="1 2">
    <name type="scientific">Candidatus Buchananbacteria bacterium RIFCSPLOWO2_01_FULL_46_12</name>
    <dbReference type="NCBI Taxonomy" id="1797546"/>
    <lineage>
        <taxon>Bacteria</taxon>
        <taxon>Candidatus Buchananiibacteriota</taxon>
    </lineage>
</organism>
<dbReference type="Gene3D" id="2.60.40.420">
    <property type="entry name" value="Cupredoxins - blue copper proteins"/>
    <property type="match status" value="1"/>
</dbReference>
<dbReference type="EMBL" id="MHIP01000016">
    <property type="protein sequence ID" value="OGY55046.1"/>
    <property type="molecule type" value="Genomic_DNA"/>
</dbReference>